<dbReference type="RefSeq" id="WP_046905823.1">
    <property type="nucleotide sequence ID" value="NZ_BAAAXG010000011.1"/>
</dbReference>
<accession>A0A2P2GV36</accession>
<dbReference type="SUPFAM" id="SSF53335">
    <property type="entry name" value="S-adenosyl-L-methionine-dependent methyltransferases"/>
    <property type="match status" value="1"/>
</dbReference>
<dbReference type="GO" id="GO:0032259">
    <property type="term" value="P:methylation"/>
    <property type="evidence" value="ECO:0007669"/>
    <property type="project" value="UniProtKB-KW"/>
</dbReference>
<gene>
    <name evidence="2" type="ORF">VO63_02610</name>
</gene>
<dbReference type="PANTHER" id="PTHR42912">
    <property type="entry name" value="METHYLTRANSFERASE"/>
    <property type="match status" value="1"/>
</dbReference>
<reference evidence="2 3" key="1">
    <citation type="submission" date="2015-05" db="EMBL/GenBank/DDBJ databases">
        <title>Draft Genome assembly of Streptomyces showdoensis.</title>
        <authorList>
            <person name="Thapa K.K."/>
            <person name="Metsa-Ketela M."/>
        </authorList>
    </citation>
    <scope>NUCLEOTIDE SEQUENCE [LARGE SCALE GENOMIC DNA]</scope>
    <source>
        <strain evidence="2 3">ATCC 15227</strain>
    </source>
</reference>
<dbReference type="Gene3D" id="3.40.50.150">
    <property type="entry name" value="Vaccinia Virus protein VP39"/>
    <property type="match status" value="1"/>
</dbReference>
<protein>
    <submittedName>
        <fullName evidence="2">Methyltransferase</fullName>
    </submittedName>
</protein>
<keyword evidence="2" id="KW-0489">Methyltransferase</keyword>
<dbReference type="CDD" id="cd02440">
    <property type="entry name" value="AdoMet_MTases"/>
    <property type="match status" value="1"/>
</dbReference>
<proteinExistence type="predicted"/>
<dbReference type="EMBL" id="LAQS01000003">
    <property type="protein sequence ID" value="KKZ75354.1"/>
    <property type="molecule type" value="Genomic_DNA"/>
</dbReference>
<comment type="caution">
    <text evidence="2">The sequence shown here is derived from an EMBL/GenBank/DDBJ whole genome shotgun (WGS) entry which is preliminary data.</text>
</comment>
<keyword evidence="3" id="KW-1185">Reference proteome</keyword>
<keyword evidence="2" id="KW-0808">Transferase</keyword>
<dbReference type="InterPro" id="IPR050508">
    <property type="entry name" value="Methyltransf_Superfamily"/>
</dbReference>
<evidence type="ECO:0000259" key="1">
    <source>
        <dbReference type="Pfam" id="PF13649"/>
    </source>
</evidence>
<name>A0A2P2GV36_STREW</name>
<feature type="domain" description="Methyltransferase" evidence="1">
    <location>
        <begin position="56"/>
        <end position="144"/>
    </location>
</feature>
<dbReference type="InterPro" id="IPR041698">
    <property type="entry name" value="Methyltransf_25"/>
</dbReference>
<dbReference type="InterPro" id="IPR029063">
    <property type="entry name" value="SAM-dependent_MTases_sf"/>
</dbReference>
<dbReference type="GO" id="GO:0008168">
    <property type="term" value="F:methyltransferase activity"/>
    <property type="evidence" value="ECO:0007669"/>
    <property type="project" value="UniProtKB-KW"/>
</dbReference>
<dbReference type="AlphaFoldDB" id="A0A2P2GV36"/>
<evidence type="ECO:0000313" key="2">
    <source>
        <dbReference type="EMBL" id="KKZ75354.1"/>
    </source>
</evidence>
<evidence type="ECO:0000313" key="3">
    <source>
        <dbReference type="Proteomes" id="UP000265325"/>
    </source>
</evidence>
<dbReference type="Proteomes" id="UP000265325">
    <property type="component" value="Unassembled WGS sequence"/>
</dbReference>
<dbReference type="Pfam" id="PF13649">
    <property type="entry name" value="Methyltransf_25"/>
    <property type="match status" value="1"/>
</dbReference>
<organism evidence="2 3">
    <name type="scientific">Streptomyces showdoensis</name>
    <dbReference type="NCBI Taxonomy" id="68268"/>
    <lineage>
        <taxon>Bacteria</taxon>
        <taxon>Bacillati</taxon>
        <taxon>Actinomycetota</taxon>
        <taxon>Actinomycetes</taxon>
        <taxon>Kitasatosporales</taxon>
        <taxon>Streptomycetaceae</taxon>
        <taxon>Streptomyces</taxon>
    </lineage>
</organism>
<dbReference type="OrthoDB" id="9805171at2"/>
<sequence>MIDPARLTATRTSYDTVAASYERLLSDELAGKPLDRLMLAAFAEEVRARGAGPVGDLGCGTGRVTHHLRELGVEAFGVDLSPGMIAVARATYPGLRFEVGSMTGLDLADGSLGGVLSWYSTVHMPAAAFPSVLTEFRRVLAPGGPLLLAFKAGDGCVRLEQAYGHEVDLDVYRHPVDRIASLLADAGFAVTARLVREPDPAETTPQGFLLAHRVD</sequence>